<dbReference type="InterPro" id="IPR006073">
    <property type="entry name" value="GTP-bd"/>
</dbReference>
<name>A0A7C4MLI6_9BACT</name>
<dbReference type="InterPro" id="IPR023192">
    <property type="entry name" value="TGS-like_dom_sf"/>
</dbReference>
<dbReference type="FunFam" id="3.10.20.30:FF:000001">
    <property type="entry name" value="Ribosome-binding ATPase YchF"/>
    <property type="match status" value="1"/>
</dbReference>
<evidence type="ECO:0000256" key="1">
    <source>
        <dbReference type="ARBA" id="ARBA00022741"/>
    </source>
</evidence>
<dbReference type="SUPFAM" id="SSF81271">
    <property type="entry name" value="TGS-like"/>
    <property type="match status" value="1"/>
</dbReference>
<dbReference type="InterPro" id="IPR004095">
    <property type="entry name" value="TGS"/>
</dbReference>
<keyword evidence="2" id="KW-0067">ATP-binding</keyword>
<dbReference type="Gene3D" id="1.10.150.300">
    <property type="entry name" value="TGS-like domain"/>
    <property type="match status" value="1"/>
</dbReference>
<dbReference type="PROSITE" id="PS51880">
    <property type="entry name" value="TGS"/>
    <property type="match status" value="1"/>
</dbReference>
<feature type="domain" description="TGS" evidence="3">
    <location>
        <begin position="257"/>
        <end position="340"/>
    </location>
</feature>
<dbReference type="EMBL" id="DSUH01000126">
    <property type="protein sequence ID" value="HGU32302.1"/>
    <property type="molecule type" value="Genomic_DNA"/>
</dbReference>
<organism evidence="4">
    <name type="scientific">Desulfatirhabdium butyrativorans</name>
    <dbReference type="NCBI Taxonomy" id="340467"/>
    <lineage>
        <taxon>Bacteria</taxon>
        <taxon>Pseudomonadati</taxon>
        <taxon>Thermodesulfobacteriota</taxon>
        <taxon>Desulfobacteria</taxon>
        <taxon>Desulfobacterales</taxon>
        <taxon>Desulfatirhabdiaceae</taxon>
        <taxon>Desulfatirhabdium</taxon>
    </lineage>
</organism>
<protein>
    <submittedName>
        <fullName evidence="4">Redox-regulated ATPase YchF</fullName>
    </submittedName>
</protein>
<dbReference type="CDD" id="cd04867">
    <property type="entry name" value="TGS_YchF_OLA1"/>
    <property type="match status" value="1"/>
</dbReference>
<dbReference type="GO" id="GO:0005525">
    <property type="term" value="F:GTP binding"/>
    <property type="evidence" value="ECO:0007669"/>
    <property type="project" value="InterPro"/>
</dbReference>
<evidence type="ECO:0000259" key="3">
    <source>
        <dbReference type="PROSITE" id="PS51880"/>
    </source>
</evidence>
<dbReference type="InterPro" id="IPR027417">
    <property type="entry name" value="P-loop_NTPase"/>
</dbReference>
<reference evidence="4" key="1">
    <citation type="journal article" date="2020" name="mSystems">
        <title>Genome- and Community-Level Interaction Insights into Carbon Utilization and Element Cycling Functions of Hydrothermarchaeota in Hydrothermal Sediment.</title>
        <authorList>
            <person name="Zhou Z."/>
            <person name="Liu Y."/>
            <person name="Xu W."/>
            <person name="Pan J."/>
            <person name="Luo Z.H."/>
            <person name="Li M."/>
        </authorList>
    </citation>
    <scope>NUCLEOTIDE SEQUENCE [LARGE SCALE GENOMIC DNA]</scope>
    <source>
        <strain evidence="4">SpSt-477</strain>
    </source>
</reference>
<dbReference type="Pfam" id="PF06071">
    <property type="entry name" value="YchF-GTPase_C"/>
    <property type="match status" value="1"/>
</dbReference>
<dbReference type="InterPro" id="IPR012676">
    <property type="entry name" value="TGS-like"/>
</dbReference>
<comment type="caution">
    <text evidence="4">The sequence shown here is derived from an EMBL/GenBank/DDBJ whole genome shotgun (WGS) entry which is preliminary data.</text>
</comment>
<proteinExistence type="predicted"/>
<dbReference type="GO" id="GO:0016887">
    <property type="term" value="F:ATP hydrolysis activity"/>
    <property type="evidence" value="ECO:0007669"/>
    <property type="project" value="TreeGrafter"/>
</dbReference>
<evidence type="ECO:0000256" key="2">
    <source>
        <dbReference type="ARBA" id="ARBA00022840"/>
    </source>
</evidence>
<dbReference type="PANTHER" id="PTHR23305">
    <property type="entry name" value="OBG GTPASE FAMILY"/>
    <property type="match status" value="1"/>
</dbReference>
<accession>A0A7C4MLI6</accession>
<dbReference type="SUPFAM" id="SSF52540">
    <property type="entry name" value="P-loop containing nucleoside triphosphate hydrolases"/>
    <property type="match status" value="1"/>
</dbReference>
<dbReference type="Gene3D" id="3.40.50.300">
    <property type="entry name" value="P-loop containing nucleotide triphosphate hydrolases"/>
    <property type="match status" value="1"/>
</dbReference>
<dbReference type="GO" id="GO:0005524">
    <property type="term" value="F:ATP binding"/>
    <property type="evidence" value="ECO:0007669"/>
    <property type="project" value="UniProtKB-KW"/>
</dbReference>
<dbReference type="InterPro" id="IPR013029">
    <property type="entry name" value="YchF_C"/>
</dbReference>
<dbReference type="GO" id="GO:0005737">
    <property type="term" value="C:cytoplasm"/>
    <property type="evidence" value="ECO:0007669"/>
    <property type="project" value="TreeGrafter"/>
</dbReference>
<dbReference type="Gene3D" id="3.10.20.30">
    <property type="match status" value="1"/>
</dbReference>
<keyword evidence="1" id="KW-0547">Nucleotide-binding</keyword>
<dbReference type="InterPro" id="IPR012675">
    <property type="entry name" value="Beta-grasp_dom_sf"/>
</dbReference>
<evidence type="ECO:0000313" key="4">
    <source>
        <dbReference type="EMBL" id="HGU32302.1"/>
    </source>
</evidence>
<dbReference type="AlphaFoldDB" id="A0A7C4MLI6"/>
<dbReference type="PRINTS" id="PR00326">
    <property type="entry name" value="GTP1OBG"/>
</dbReference>
<sequence>MKLGIIGLPKSGKRTVFEALSGQRTDASNRNEPSLAMIRVPDLRVDRLSAMFQPKKTTYAQVEYFLPAKAAAKPDAKESVQLASVRDCDALLHVVRNFRRYGTEAPNPDVDFRQLDGELMLVDQISIEKRLERIEADRKRGKKIDAEEMDALSACHALLDRGEPIRRDEGLARHPSLRGFAFFSAKPMLVVFNNEDDNDAMPQAACFEKECCAVVKAKLEQEMAGMDPEEAAVFLSEFHLTASATDRVIAASYRLMGLISFFTVGEDEVKAWTVTRSTVALDAAGVIHSDIRKGFIRAEVIGYEELMDAGSFAEARKKGLVRLEGKTYEIQDGDIVHFRFNVG</sequence>
<dbReference type="PANTHER" id="PTHR23305:SF18">
    <property type="entry name" value="OBG-TYPE G DOMAIN-CONTAINING PROTEIN"/>
    <property type="match status" value="1"/>
</dbReference>
<gene>
    <name evidence="4" type="primary">ychF</name>
    <name evidence="4" type="ORF">ENS29_05540</name>
</gene>